<sequence>MESPSDCFRITRYRLVTRIHGRARMDGVSKAQFGLSKGASRWSSGGSEGMIAWWLLME</sequence>
<evidence type="ECO:0000313" key="2">
    <source>
        <dbReference type="Proteomes" id="UP000187203"/>
    </source>
</evidence>
<comment type="caution">
    <text evidence="1">The sequence shown here is derived from an EMBL/GenBank/DDBJ whole genome shotgun (WGS) entry which is preliminary data.</text>
</comment>
<evidence type="ECO:0000313" key="1">
    <source>
        <dbReference type="EMBL" id="OMO58069.1"/>
    </source>
</evidence>
<name>A0A1R3GJ39_9ROSI</name>
<proteinExistence type="predicted"/>
<keyword evidence="2" id="KW-1185">Reference proteome</keyword>
<dbReference type="Proteomes" id="UP000187203">
    <property type="component" value="Unassembled WGS sequence"/>
</dbReference>
<accession>A0A1R3GJ39</accession>
<protein>
    <submittedName>
        <fullName evidence="1">Uncharacterized protein</fullName>
    </submittedName>
</protein>
<reference evidence="2" key="1">
    <citation type="submission" date="2013-09" db="EMBL/GenBank/DDBJ databases">
        <title>Corchorus olitorius genome sequencing.</title>
        <authorList>
            <person name="Alam M."/>
            <person name="Haque M.S."/>
            <person name="Islam M.S."/>
            <person name="Emdad E.M."/>
            <person name="Islam M.M."/>
            <person name="Ahmed B."/>
            <person name="Halim A."/>
            <person name="Hossen Q.M.M."/>
            <person name="Hossain M.Z."/>
            <person name="Ahmed R."/>
            <person name="Khan M.M."/>
            <person name="Islam R."/>
            <person name="Rashid M.M."/>
            <person name="Khan S.A."/>
            <person name="Rahman M.S."/>
            <person name="Alam M."/>
            <person name="Yahiya A.S."/>
            <person name="Khan M.S."/>
            <person name="Azam M.S."/>
            <person name="Haque T."/>
            <person name="Lashkar M.Z.H."/>
            <person name="Akhand A.I."/>
            <person name="Morshed G."/>
            <person name="Roy S."/>
            <person name="Uddin K.S."/>
            <person name="Rabeya T."/>
            <person name="Hossain A.S."/>
            <person name="Chowdhury A."/>
            <person name="Snigdha A.R."/>
            <person name="Mortoza M.S."/>
            <person name="Matin S.A."/>
            <person name="Hoque S.M.E."/>
            <person name="Islam M.K."/>
            <person name="Roy D.K."/>
            <person name="Haider R."/>
            <person name="Moosa M.M."/>
            <person name="Elias S.M."/>
            <person name="Hasan A.M."/>
            <person name="Jahan S."/>
            <person name="Shafiuddin M."/>
            <person name="Mahmood N."/>
            <person name="Shommy N.S."/>
        </authorList>
    </citation>
    <scope>NUCLEOTIDE SEQUENCE [LARGE SCALE GENOMIC DNA]</scope>
    <source>
        <strain evidence="2">cv. O-4</strain>
    </source>
</reference>
<dbReference type="AlphaFoldDB" id="A0A1R3GJ39"/>
<gene>
    <name evidence="1" type="ORF">COLO4_34895</name>
</gene>
<dbReference type="EMBL" id="AWUE01022458">
    <property type="protein sequence ID" value="OMO58069.1"/>
    <property type="molecule type" value="Genomic_DNA"/>
</dbReference>
<organism evidence="1 2">
    <name type="scientific">Corchorus olitorius</name>
    <dbReference type="NCBI Taxonomy" id="93759"/>
    <lineage>
        <taxon>Eukaryota</taxon>
        <taxon>Viridiplantae</taxon>
        <taxon>Streptophyta</taxon>
        <taxon>Embryophyta</taxon>
        <taxon>Tracheophyta</taxon>
        <taxon>Spermatophyta</taxon>
        <taxon>Magnoliopsida</taxon>
        <taxon>eudicotyledons</taxon>
        <taxon>Gunneridae</taxon>
        <taxon>Pentapetalae</taxon>
        <taxon>rosids</taxon>
        <taxon>malvids</taxon>
        <taxon>Malvales</taxon>
        <taxon>Malvaceae</taxon>
        <taxon>Grewioideae</taxon>
        <taxon>Apeibeae</taxon>
        <taxon>Corchorus</taxon>
    </lineage>
</organism>